<dbReference type="PANTHER" id="PTHR43160:SF3">
    <property type="entry name" value="ACONITATE HYDRATASE, MITOCHONDRIAL"/>
    <property type="match status" value="1"/>
</dbReference>
<keyword evidence="4" id="KW-1185">Reference proteome</keyword>
<dbReference type="GO" id="GO:0006099">
    <property type="term" value="P:tricarboxylic acid cycle"/>
    <property type="evidence" value="ECO:0007669"/>
    <property type="project" value="TreeGrafter"/>
</dbReference>
<dbReference type="EMBL" id="ABVL01000003">
    <property type="protein sequence ID" value="EDY20879.1"/>
    <property type="molecule type" value="Genomic_DNA"/>
</dbReference>
<dbReference type="GO" id="GO:0005829">
    <property type="term" value="C:cytosol"/>
    <property type="evidence" value="ECO:0007669"/>
    <property type="project" value="TreeGrafter"/>
</dbReference>
<dbReference type="InParanoid" id="B4CX81"/>
<dbReference type="InterPro" id="IPR015928">
    <property type="entry name" value="Aconitase/3IPM_dehydase_swvl"/>
</dbReference>
<accession>B4CX81</accession>
<dbReference type="AlphaFoldDB" id="B4CX81"/>
<dbReference type="GO" id="GO:0051539">
    <property type="term" value="F:4 iron, 4 sulfur cluster binding"/>
    <property type="evidence" value="ECO:0007669"/>
    <property type="project" value="TreeGrafter"/>
</dbReference>
<gene>
    <name evidence="3" type="ORF">CfE428DRAFT_1172</name>
</gene>
<proteinExistence type="predicted"/>
<feature type="domain" description="Aconitase A/isopropylmalate dehydratase small subunit swivel" evidence="2">
    <location>
        <begin position="98"/>
        <end position="161"/>
    </location>
</feature>
<evidence type="ECO:0000256" key="1">
    <source>
        <dbReference type="SAM" id="MobiDB-lite"/>
    </source>
</evidence>
<sequence length="234" mass="26318">MKYPRFSEPKTVRVNTSMMQPPPPAGTTATLEKGPNIQPLPDFDPLPDELECPVLLKVGDNISTDEIMPAGMQVLPYRSNIPAISQFVFRDVDKDYVKRTDEHQHRPSIIVAGENYGQGSSREHAALAPRYLGLRVVIAVSFARIHWHNLVNFGILPLIFTDARDLESIELGDILVLPELRTCVTKRQPIEVTHQRTGERLKVKHQLSDRQAEVILAGSLLTVVRRKLLHDSPI</sequence>
<organism evidence="3 4">
    <name type="scientific">Chthoniobacter flavus Ellin428</name>
    <dbReference type="NCBI Taxonomy" id="497964"/>
    <lineage>
        <taxon>Bacteria</taxon>
        <taxon>Pseudomonadati</taxon>
        <taxon>Verrucomicrobiota</taxon>
        <taxon>Spartobacteria</taxon>
        <taxon>Chthoniobacterales</taxon>
        <taxon>Chthoniobacteraceae</taxon>
        <taxon>Chthoniobacter</taxon>
    </lineage>
</organism>
<reference evidence="3 4" key="1">
    <citation type="journal article" date="2011" name="J. Bacteriol.">
        <title>Genome sequence of Chthoniobacter flavus Ellin428, an aerobic heterotrophic soil bacterium.</title>
        <authorList>
            <person name="Kant R."/>
            <person name="van Passel M.W."/>
            <person name="Palva A."/>
            <person name="Lucas S."/>
            <person name="Lapidus A."/>
            <person name="Glavina Del Rio T."/>
            <person name="Dalin E."/>
            <person name="Tice H."/>
            <person name="Bruce D."/>
            <person name="Goodwin L."/>
            <person name="Pitluck S."/>
            <person name="Larimer F.W."/>
            <person name="Land M.L."/>
            <person name="Hauser L."/>
            <person name="Sangwan P."/>
            <person name="de Vos W.M."/>
            <person name="Janssen P.H."/>
            <person name="Smidt H."/>
        </authorList>
    </citation>
    <scope>NUCLEOTIDE SEQUENCE [LARGE SCALE GENOMIC DNA]</scope>
    <source>
        <strain evidence="3 4">Ellin428</strain>
    </source>
</reference>
<dbReference type="SUPFAM" id="SSF52016">
    <property type="entry name" value="LeuD/IlvD-like"/>
    <property type="match status" value="1"/>
</dbReference>
<dbReference type="Gene3D" id="3.20.19.10">
    <property type="entry name" value="Aconitase, domain 4"/>
    <property type="match status" value="1"/>
</dbReference>
<dbReference type="InterPro" id="IPR050926">
    <property type="entry name" value="Aconitase/IPM_isomerase"/>
</dbReference>
<protein>
    <submittedName>
        <fullName evidence="3">Aconitate hydratase domain protein</fullName>
    </submittedName>
</protein>
<dbReference type="Proteomes" id="UP000005824">
    <property type="component" value="Unassembled WGS sequence"/>
</dbReference>
<dbReference type="eggNOG" id="COG1048">
    <property type="taxonomic scope" value="Bacteria"/>
</dbReference>
<dbReference type="GO" id="GO:0003994">
    <property type="term" value="F:aconitate hydratase activity"/>
    <property type="evidence" value="ECO:0007669"/>
    <property type="project" value="TreeGrafter"/>
</dbReference>
<name>B4CX81_9BACT</name>
<dbReference type="Pfam" id="PF00694">
    <property type="entry name" value="Aconitase_C"/>
    <property type="match status" value="1"/>
</dbReference>
<evidence type="ECO:0000259" key="2">
    <source>
        <dbReference type="Pfam" id="PF00694"/>
    </source>
</evidence>
<comment type="caution">
    <text evidence="3">The sequence shown here is derived from an EMBL/GenBank/DDBJ whole genome shotgun (WGS) entry which is preliminary data.</text>
</comment>
<dbReference type="STRING" id="497964.CfE428DRAFT_1172"/>
<dbReference type="PANTHER" id="PTHR43160">
    <property type="entry name" value="ACONITATE HYDRATASE B"/>
    <property type="match status" value="1"/>
</dbReference>
<evidence type="ECO:0000313" key="4">
    <source>
        <dbReference type="Proteomes" id="UP000005824"/>
    </source>
</evidence>
<evidence type="ECO:0000313" key="3">
    <source>
        <dbReference type="EMBL" id="EDY20879.1"/>
    </source>
</evidence>
<dbReference type="InterPro" id="IPR000573">
    <property type="entry name" value="AconitaseA/IPMdHydase_ssu_swvl"/>
</dbReference>
<feature type="compositionally biased region" description="Basic and acidic residues" evidence="1">
    <location>
        <begin position="1"/>
        <end position="11"/>
    </location>
</feature>
<feature type="region of interest" description="Disordered" evidence="1">
    <location>
        <begin position="1"/>
        <end position="36"/>
    </location>
</feature>